<dbReference type="GO" id="GO:0003724">
    <property type="term" value="F:RNA helicase activity"/>
    <property type="evidence" value="ECO:0007669"/>
    <property type="project" value="UniProtKB-EC"/>
</dbReference>
<dbReference type="GO" id="GO:0016787">
    <property type="term" value="F:hydrolase activity"/>
    <property type="evidence" value="ECO:0007669"/>
    <property type="project" value="UniProtKB-KW"/>
</dbReference>
<feature type="domain" description="Helicase C-terminal" evidence="5">
    <location>
        <begin position="74"/>
        <end position="219"/>
    </location>
</feature>
<dbReference type="GO" id="GO:0005840">
    <property type="term" value="C:ribosome"/>
    <property type="evidence" value="ECO:0007669"/>
    <property type="project" value="TreeGrafter"/>
</dbReference>
<proteinExistence type="predicted"/>
<evidence type="ECO:0000313" key="6">
    <source>
        <dbReference type="EMBL" id="MPM96365.1"/>
    </source>
</evidence>
<reference evidence="6" key="1">
    <citation type="submission" date="2019-08" db="EMBL/GenBank/DDBJ databases">
        <authorList>
            <person name="Kucharzyk K."/>
            <person name="Murdoch R.W."/>
            <person name="Higgins S."/>
            <person name="Loffler F."/>
        </authorList>
    </citation>
    <scope>NUCLEOTIDE SEQUENCE</scope>
</reference>
<keyword evidence="3 6" id="KW-0347">Helicase</keyword>
<evidence type="ECO:0000256" key="2">
    <source>
        <dbReference type="ARBA" id="ARBA00022801"/>
    </source>
</evidence>
<keyword evidence="2 6" id="KW-0378">Hydrolase</keyword>
<dbReference type="EC" id="3.6.4.13" evidence="6"/>
<dbReference type="InterPro" id="IPR027417">
    <property type="entry name" value="P-loop_NTPase"/>
</dbReference>
<evidence type="ECO:0000256" key="3">
    <source>
        <dbReference type="ARBA" id="ARBA00022806"/>
    </source>
</evidence>
<dbReference type="GO" id="GO:0009409">
    <property type="term" value="P:response to cold"/>
    <property type="evidence" value="ECO:0007669"/>
    <property type="project" value="TreeGrafter"/>
</dbReference>
<comment type="caution">
    <text evidence="6">The sequence shown here is derived from an EMBL/GenBank/DDBJ whole genome shotgun (WGS) entry which is preliminary data.</text>
</comment>
<dbReference type="Pfam" id="PF00271">
    <property type="entry name" value="Helicase_C"/>
    <property type="match status" value="1"/>
</dbReference>
<dbReference type="SUPFAM" id="SSF52540">
    <property type="entry name" value="P-loop containing nucleoside triphosphate hydrolases"/>
    <property type="match status" value="1"/>
</dbReference>
<evidence type="ECO:0000256" key="1">
    <source>
        <dbReference type="ARBA" id="ARBA00022741"/>
    </source>
</evidence>
<dbReference type="EMBL" id="VSSQ01042753">
    <property type="protein sequence ID" value="MPM96365.1"/>
    <property type="molecule type" value="Genomic_DNA"/>
</dbReference>
<organism evidence="6">
    <name type="scientific">bioreactor metagenome</name>
    <dbReference type="NCBI Taxonomy" id="1076179"/>
    <lineage>
        <taxon>unclassified sequences</taxon>
        <taxon>metagenomes</taxon>
        <taxon>ecological metagenomes</taxon>
    </lineage>
</organism>
<dbReference type="InterPro" id="IPR001650">
    <property type="entry name" value="Helicase_C-like"/>
</dbReference>
<evidence type="ECO:0000256" key="4">
    <source>
        <dbReference type="ARBA" id="ARBA00022840"/>
    </source>
</evidence>
<gene>
    <name evidence="6" type="primary">cshC_5</name>
    <name evidence="6" type="ORF">SDC9_143526</name>
</gene>
<dbReference type="Gene3D" id="3.40.50.300">
    <property type="entry name" value="P-loop containing nucleotide triphosphate hydrolases"/>
    <property type="match status" value="1"/>
</dbReference>
<sequence length="246" mass="27836">MVDKLNIDLVKAVVKTTLKNTRQTVFLSASMNEESVSAAKEISVNEPVLCMAAEKLPKSIEHFCIESELRDKINIIRKIVHGEEAKKTIVFINNTENIEVVVEKLCYHSLKAVGLYGGIRRDERRKAINDMINGKAEILVASDLVSRGLDIPDVTHIINMDIPENPISYLHRSGRTGRNGKPGKVISLATKGELRYLNMCSRLLDAEIKHVYMKEGKMVPDERKRKPMRYSSVLQKNAVIRIKKEK</sequence>
<name>A0A645E4C5_9ZZZZ</name>
<dbReference type="InterPro" id="IPR050547">
    <property type="entry name" value="DEAD_box_RNA_helicases"/>
</dbReference>
<dbReference type="GO" id="GO:0005524">
    <property type="term" value="F:ATP binding"/>
    <property type="evidence" value="ECO:0007669"/>
    <property type="project" value="UniProtKB-KW"/>
</dbReference>
<evidence type="ECO:0000259" key="5">
    <source>
        <dbReference type="PROSITE" id="PS51194"/>
    </source>
</evidence>
<dbReference type="SMART" id="SM00490">
    <property type="entry name" value="HELICc"/>
    <property type="match status" value="1"/>
</dbReference>
<dbReference type="PROSITE" id="PS51194">
    <property type="entry name" value="HELICASE_CTER"/>
    <property type="match status" value="1"/>
</dbReference>
<dbReference type="PANTHER" id="PTHR47963">
    <property type="entry name" value="DEAD-BOX ATP-DEPENDENT RNA HELICASE 47, MITOCHONDRIAL"/>
    <property type="match status" value="1"/>
</dbReference>
<dbReference type="PANTHER" id="PTHR47963:SF7">
    <property type="entry name" value="ATP-DEPENDENT RNA HELICASE YFML-RELATED"/>
    <property type="match status" value="1"/>
</dbReference>
<keyword evidence="1" id="KW-0547">Nucleotide-binding</keyword>
<dbReference type="AlphaFoldDB" id="A0A645E4C5"/>
<protein>
    <submittedName>
        <fullName evidence="6">DEAD-box ATP-dependent RNA helicase CshC</fullName>
        <ecNumber evidence="6">3.6.4.13</ecNumber>
    </submittedName>
</protein>
<dbReference type="GO" id="GO:0005829">
    <property type="term" value="C:cytosol"/>
    <property type="evidence" value="ECO:0007669"/>
    <property type="project" value="TreeGrafter"/>
</dbReference>
<keyword evidence="4" id="KW-0067">ATP-binding</keyword>
<accession>A0A645E4C5</accession>
<dbReference type="GO" id="GO:0033592">
    <property type="term" value="F:RNA strand annealing activity"/>
    <property type="evidence" value="ECO:0007669"/>
    <property type="project" value="TreeGrafter"/>
</dbReference>
<dbReference type="CDD" id="cd18787">
    <property type="entry name" value="SF2_C_DEAD"/>
    <property type="match status" value="1"/>
</dbReference>